<dbReference type="EMBL" id="FCQH01000013">
    <property type="protein sequence ID" value="CVL02826.1"/>
    <property type="molecule type" value="Genomic_DNA"/>
</dbReference>
<feature type="compositionally biased region" description="Polar residues" evidence="1">
    <location>
        <begin position="76"/>
        <end position="96"/>
    </location>
</feature>
<protein>
    <submittedName>
        <fullName evidence="2">Uncharacterized protein</fullName>
    </submittedName>
</protein>
<gene>
    <name evidence="2" type="ORF">FMAN_00275</name>
</gene>
<feature type="region of interest" description="Disordered" evidence="1">
    <location>
        <begin position="71"/>
        <end position="103"/>
    </location>
</feature>
<keyword evidence="3" id="KW-1185">Reference proteome</keyword>
<reference evidence="3" key="1">
    <citation type="journal article" date="2016" name="Genome Biol. Evol.">
        <title>Comparative 'omics' of the Fusarium fujikuroi species complex highlights differences in genetic potential and metabolite synthesis.</title>
        <authorList>
            <person name="Niehaus E.-M."/>
            <person name="Muensterkoetter M."/>
            <person name="Proctor R.H."/>
            <person name="Brown D.W."/>
            <person name="Sharon A."/>
            <person name="Idan Y."/>
            <person name="Oren-Young L."/>
            <person name="Sieber C.M."/>
            <person name="Novak O."/>
            <person name="Pencik A."/>
            <person name="Tarkowska D."/>
            <person name="Hromadova K."/>
            <person name="Freeman S."/>
            <person name="Maymon M."/>
            <person name="Elazar M."/>
            <person name="Youssef S.A."/>
            <person name="El-Shabrawy E.S.M."/>
            <person name="Shalaby A.B.A."/>
            <person name="Houterman P."/>
            <person name="Brock N.L."/>
            <person name="Burkhardt I."/>
            <person name="Tsavkelova E.A."/>
            <person name="Dickschat J.S."/>
            <person name="Galuszka P."/>
            <person name="Gueldener U."/>
            <person name="Tudzynski B."/>
        </authorList>
    </citation>
    <scope>NUCLEOTIDE SEQUENCE [LARGE SCALE GENOMIC DNA]</scope>
    <source>
        <strain evidence="3">MRC7560</strain>
    </source>
</reference>
<comment type="caution">
    <text evidence="2">The sequence shown here is derived from an EMBL/GenBank/DDBJ whole genome shotgun (WGS) entry which is preliminary data.</text>
</comment>
<evidence type="ECO:0000313" key="2">
    <source>
        <dbReference type="EMBL" id="CVL02826.1"/>
    </source>
</evidence>
<evidence type="ECO:0000313" key="3">
    <source>
        <dbReference type="Proteomes" id="UP000184255"/>
    </source>
</evidence>
<sequence>MATSFAGLSAKQKAHTAEMENQATKAFPSMKDLADALVGGSGWLENPDAADRKRVEKHLERKRTSITKMRMKGTTAMATRQKTPTANLIWTSTPKSDFSESDSDPGVCQNAVVRWLGALHIGIAKYYANTIKIISQTSPQTTRQNSWSQP</sequence>
<accession>A0A1L7U6S4</accession>
<organism evidence="2 3">
    <name type="scientific">Fusarium mangiferae</name>
    <name type="common">Mango malformation disease fungus</name>
    <dbReference type="NCBI Taxonomy" id="192010"/>
    <lineage>
        <taxon>Eukaryota</taxon>
        <taxon>Fungi</taxon>
        <taxon>Dikarya</taxon>
        <taxon>Ascomycota</taxon>
        <taxon>Pezizomycotina</taxon>
        <taxon>Sordariomycetes</taxon>
        <taxon>Hypocreomycetidae</taxon>
        <taxon>Hypocreales</taxon>
        <taxon>Nectriaceae</taxon>
        <taxon>Fusarium</taxon>
        <taxon>Fusarium fujikuroi species complex</taxon>
    </lineage>
</organism>
<evidence type="ECO:0000256" key="1">
    <source>
        <dbReference type="SAM" id="MobiDB-lite"/>
    </source>
</evidence>
<name>A0A1L7U6S4_FUSMA</name>
<dbReference type="AlphaFoldDB" id="A0A1L7U6S4"/>
<proteinExistence type="predicted"/>
<dbReference type="RefSeq" id="XP_041687819.1">
    <property type="nucleotide sequence ID" value="XM_041822105.1"/>
</dbReference>
<dbReference type="GeneID" id="65079548"/>
<dbReference type="VEuPathDB" id="FungiDB:FMAN_00275"/>
<dbReference type="Proteomes" id="UP000184255">
    <property type="component" value="Unassembled WGS sequence"/>
</dbReference>